<dbReference type="Proteomes" id="UP001642409">
    <property type="component" value="Unassembled WGS sequence"/>
</dbReference>
<reference evidence="1 2" key="1">
    <citation type="submission" date="2024-07" db="EMBL/GenBank/DDBJ databases">
        <authorList>
            <person name="Akdeniz Z."/>
        </authorList>
    </citation>
    <scope>NUCLEOTIDE SEQUENCE [LARGE SCALE GENOMIC DNA]</scope>
</reference>
<protein>
    <submittedName>
        <fullName evidence="1">Hypothetical_protein</fullName>
    </submittedName>
</protein>
<dbReference type="EMBL" id="CAXDID020000001">
    <property type="protein sequence ID" value="CAL5970362.1"/>
    <property type="molecule type" value="Genomic_DNA"/>
</dbReference>
<gene>
    <name evidence="1" type="ORF">HINF_LOCUS302</name>
</gene>
<evidence type="ECO:0000313" key="1">
    <source>
        <dbReference type="EMBL" id="CAL5970362.1"/>
    </source>
</evidence>
<sequence>MYLYLQLAIQAAASDTISKLLIIFFSKSRIGSNLPIVIYHYYTIIRYNYELHLIPLELKKFIAKSAFGKIQQIGNRIGANLNECNGQLGVLSQHIQIIKSISGQKV</sequence>
<keyword evidence="2" id="KW-1185">Reference proteome</keyword>
<evidence type="ECO:0000313" key="2">
    <source>
        <dbReference type="Proteomes" id="UP001642409"/>
    </source>
</evidence>
<name>A0ABP1GDZ7_9EUKA</name>
<accession>A0ABP1GDZ7</accession>
<comment type="caution">
    <text evidence="1">The sequence shown here is derived from an EMBL/GenBank/DDBJ whole genome shotgun (WGS) entry which is preliminary data.</text>
</comment>
<proteinExistence type="predicted"/>
<organism evidence="1 2">
    <name type="scientific">Hexamita inflata</name>
    <dbReference type="NCBI Taxonomy" id="28002"/>
    <lineage>
        <taxon>Eukaryota</taxon>
        <taxon>Metamonada</taxon>
        <taxon>Diplomonadida</taxon>
        <taxon>Hexamitidae</taxon>
        <taxon>Hexamitinae</taxon>
        <taxon>Hexamita</taxon>
    </lineage>
</organism>